<evidence type="ECO:0000256" key="1">
    <source>
        <dbReference type="SAM" id="MobiDB-lite"/>
    </source>
</evidence>
<dbReference type="GO" id="GO:0006313">
    <property type="term" value="P:DNA transposition"/>
    <property type="evidence" value="ECO:0007669"/>
    <property type="project" value="InterPro"/>
</dbReference>
<dbReference type="NCBIfam" id="NF047595">
    <property type="entry name" value="IS66_ISRel24_TnpA"/>
    <property type="match status" value="1"/>
</dbReference>
<sequence length="137" mass="14756">MMAYQRVEVLTGRERRRSYTSAEKVRMVEEAFRPGVVVTEAARRLGVHESLLYRWRDLLKVGGTSVAEPPSFVAVTITPEPSVTEPPVVEPPEPLPLPAAPTTRPAVLEVILPSGARLRLEGPVDPALAAAVVGALA</sequence>
<feature type="compositionally biased region" description="Pro residues" evidence="1">
    <location>
        <begin position="88"/>
        <end position="99"/>
    </location>
</feature>
<evidence type="ECO:0000313" key="3">
    <source>
        <dbReference type="Proteomes" id="UP000277007"/>
    </source>
</evidence>
<proteinExistence type="predicted"/>
<dbReference type="AlphaFoldDB" id="A0A3S0HT61"/>
<name>A0A3S0HT61_9PROT</name>
<reference evidence="2 3" key="1">
    <citation type="submission" date="2018-12" db="EMBL/GenBank/DDBJ databases">
        <authorList>
            <person name="Yang Y."/>
        </authorList>
    </citation>
    <scope>NUCLEOTIDE SEQUENCE [LARGE SCALE GENOMIC DNA]</scope>
    <source>
        <strain evidence="2 3">L-25-5w-1</strain>
    </source>
</reference>
<feature type="region of interest" description="Disordered" evidence="1">
    <location>
        <begin position="81"/>
        <end position="100"/>
    </location>
</feature>
<dbReference type="OrthoDB" id="8080802at2"/>
<dbReference type="Proteomes" id="UP000277007">
    <property type="component" value="Unassembled WGS sequence"/>
</dbReference>
<dbReference type="GO" id="GO:0004803">
    <property type="term" value="F:transposase activity"/>
    <property type="evidence" value="ECO:0007669"/>
    <property type="project" value="InterPro"/>
</dbReference>
<keyword evidence="3" id="KW-1185">Reference proteome</keyword>
<dbReference type="Pfam" id="PF01527">
    <property type="entry name" value="HTH_Tnp_1"/>
    <property type="match status" value="1"/>
</dbReference>
<accession>A0A3S0HT61</accession>
<dbReference type="InterPro" id="IPR010921">
    <property type="entry name" value="Trp_repressor/repl_initiator"/>
</dbReference>
<protein>
    <submittedName>
        <fullName evidence="2">Transposase</fullName>
    </submittedName>
</protein>
<dbReference type="SUPFAM" id="SSF48295">
    <property type="entry name" value="TrpR-like"/>
    <property type="match status" value="1"/>
</dbReference>
<dbReference type="InterPro" id="IPR002514">
    <property type="entry name" value="Transposase_8"/>
</dbReference>
<organism evidence="2 3">
    <name type="scientific">Azospirillum griseum</name>
    <dbReference type="NCBI Taxonomy" id="2496639"/>
    <lineage>
        <taxon>Bacteria</taxon>
        <taxon>Pseudomonadati</taxon>
        <taxon>Pseudomonadota</taxon>
        <taxon>Alphaproteobacteria</taxon>
        <taxon>Rhodospirillales</taxon>
        <taxon>Azospirillaceae</taxon>
        <taxon>Azospirillum</taxon>
    </lineage>
</organism>
<comment type="caution">
    <text evidence="2">The sequence shown here is derived from an EMBL/GenBank/DDBJ whole genome shotgun (WGS) entry which is preliminary data.</text>
</comment>
<gene>
    <name evidence="2" type="ORF">EJ903_26410</name>
</gene>
<dbReference type="PANTHER" id="PTHR37936">
    <property type="entry name" value="TRANSPOSASE INSC FOR INSERTION ELEMENT IS2A-RELATED"/>
    <property type="match status" value="1"/>
</dbReference>
<evidence type="ECO:0000313" key="2">
    <source>
        <dbReference type="EMBL" id="RTR10025.1"/>
    </source>
</evidence>
<dbReference type="GO" id="GO:0043565">
    <property type="term" value="F:sequence-specific DNA binding"/>
    <property type="evidence" value="ECO:0007669"/>
    <property type="project" value="InterPro"/>
</dbReference>
<dbReference type="EMBL" id="RXMA01000117">
    <property type="protein sequence ID" value="RTR10025.1"/>
    <property type="molecule type" value="Genomic_DNA"/>
</dbReference>
<dbReference type="PANTHER" id="PTHR37936:SF3">
    <property type="entry name" value="TRANSPOSASE INSC FOR INSERTION ELEMENT IS2A-RELATED"/>
    <property type="match status" value="1"/>
</dbReference>